<dbReference type="PANTHER" id="PTHR47092:SF1">
    <property type="entry name" value="CHROMATIN REMODELING REGULATOR CECR2"/>
    <property type="match status" value="1"/>
</dbReference>
<sequence>MNSELPAKESDQTKMREELQSWWEIASIAQYVSLFRYSFHLPEIEIEELEDGLIEDATEKGSSWLRNFIISLLRGISSVRGVTEENWEFHLGRLIEKRWGRENRVNPLSERSFSKLDLRHKVDIIYSLCEYRLDRNDTVEAMKTMDADALRVQSLGTDDLGNVYWYFYGTRLYKEEPVKEKKKKNWEEEWNYQKQVSLTVKRGRGRPRKYKPMKSDGE</sequence>
<dbReference type="GO" id="GO:0090537">
    <property type="term" value="C:CERF complex"/>
    <property type="evidence" value="ECO:0007669"/>
    <property type="project" value="InterPro"/>
</dbReference>
<protein>
    <submittedName>
        <fullName evidence="1">Cat eye syndrome critical region protein 2</fullName>
    </submittedName>
</protein>
<dbReference type="STRING" id="407821.A0A087SYG6"/>
<evidence type="ECO:0000313" key="1">
    <source>
        <dbReference type="EMBL" id="KFM57905.1"/>
    </source>
</evidence>
<dbReference type="AlphaFoldDB" id="A0A087SYG6"/>
<gene>
    <name evidence="1" type="ORF">X975_20432</name>
</gene>
<dbReference type="OrthoDB" id="303107at2759"/>
<name>A0A087SYG6_STEMI</name>
<keyword evidence="2" id="KW-1185">Reference proteome</keyword>
<proteinExistence type="predicted"/>
<dbReference type="Proteomes" id="UP000054359">
    <property type="component" value="Unassembled WGS sequence"/>
</dbReference>
<dbReference type="PANTHER" id="PTHR47092">
    <property type="entry name" value="CAT EYE SYNDROME CRITICAL REGION PROTEIN 2"/>
    <property type="match status" value="1"/>
</dbReference>
<organism evidence="1 2">
    <name type="scientific">Stegodyphus mimosarum</name>
    <name type="common">African social velvet spider</name>
    <dbReference type="NCBI Taxonomy" id="407821"/>
    <lineage>
        <taxon>Eukaryota</taxon>
        <taxon>Metazoa</taxon>
        <taxon>Ecdysozoa</taxon>
        <taxon>Arthropoda</taxon>
        <taxon>Chelicerata</taxon>
        <taxon>Arachnida</taxon>
        <taxon>Araneae</taxon>
        <taxon>Araneomorphae</taxon>
        <taxon>Entelegynae</taxon>
        <taxon>Eresoidea</taxon>
        <taxon>Eresidae</taxon>
        <taxon>Stegodyphus</taxon>
    </lineage>
</organism>
<dbReference type="InterPro" id="IPR029614">
    <property type="entry name" value="CECR2"/>
</dbReference>
<reference evidence="1 2" key="1">
    <citation type="submission" date="2013-11" db="EMBL/GenBank/DDBJ databases">
        <title>Genome sequencing of Stegodyphus mimosarum.</title>
        <authorList>
            <person name="Bechsgaard J."/>
        </authorList>
    </citation>
    <scope>NUCLEOTIDE SEQUENCE [LARGE SCALE GENOMIC DNA]</scope>
</reference>
<evidence type="ECO:0000313" key="2">
    <source>
        <dbReference type="Proteomes" id="UP000054359"/>
    </source>
</evidence>
<dbReference type="EMBL" id="KK112538">
    <property type="protein sequence ID" value="KFM57905.1"/>
    <property type="molecule type" value="Genomic_DNA"/>
</dbReference>
<feature type="non-terminal residue" evidence="1">
    <location>
        <position position="218"/>
    </location>
</feature>
<accession>A0A087SYG6</accession>
<dbReference type="GO" id="GO:0006338">
    <property type="term" value="P:chromatin remodeling"/>
    <property type="evidence" value="ECO:0007669"/>
    <property type="project" value="InterPro"/>
</dbReference>
<dbReference type="OMA" id="TEENWEF"/>